<dbReference type="CDD" id="cd16831">
    <property type="entry name" value="HemS-like_C"/>
    <property type="match status" value="1"/>
</dbReference>
<accession>E5B4Y3</accession>
<dbReference type="InterPro" id="IPR053733">
    <property type="entry name" value="Heme_Transport_Util_sf"/>
</dbReference>
<name>E5B4Y3_ERWAM</name>
<dbReference type="SUPFAM" id="SSF144064">
    <property type="entry name" value="Heme iron utilization protein-like"/>
    <property type="match status" value="1"/>
</dbReference>
<dbReference type="InterPro" id="IPR007845">
    <property type="entry name" value="HemS/ChuX_dom"/>
</dbReference>
<evidence type="ECO:0000259" key="1">
    <source>
        <dbReference type="Pfam" id="PF05171"/>
    </source>
</evidence>
<evidence type="ECO:0000313" key="2">
    <source>
        <dbReference type="EMBL" id="CBX80536.1"/>
    </source>
</evidence>
<protein>
    <submittedName>
        <fullName evidence="2">Iron chelate transport protein</fullName>
    </submittedName>
</protein>
<dbReference type="AlphaFoldDB" id="E5B4Y3"/>
<proteinExistence type="predicted"/>
<dbReference type="CDD" id="cd16830">
    <property type="entry name" value="HemS-like_N"/>
    <property type="match status" value="1"/>
</dbReference>
<dbReference type="GO" id="GO:0006826">
    <property type="term" value="P:iron ion transport"/>
    <property type="evidence" value="ECO:0007669"/>
    <property type="project" value="InterPro"/>
</dbReference>
<reference evidence="2" key="1">
    <citation type="journal article" date="2011" name="J. Bacteriol.">
        <title>Genome Sequence of an Erwinia amylovora Strain with Pathogenicity Restricted to Rubus Plants.</title>
        <authorList>
            <person name="Powney R."/>
            <person name="Smits T.H."/>
            <person name="Sawbridge T."/>
            <person name="Frey B."/>
            <person name="Blom J."/>
            <person name="Frey J.E."/>
            <person name="Plummer K.M."/>
            <person name="Beer S.V."/>
            <person name="Luck J."/>
            <person name="Duffy B."/>
            <person name="Rodoni B."/>
        </authorList>
    </citation>
    <scope>NUCLEOTIDE SEQUENCE</scope>
    <source>
        <strain evidence="2">ATCC BAA-2158</strain>
    </source>
</reference>
<sequence>MIARYQRFLELKAQYPQKHARELAALMGIAEAELVAARVGHQAQPLRPQMRELLHALEAVGETKCVTRNEYAVHEHLGVFSHVRINEHAGMVLNPRALDLRVLINQWASVWHVREITGHGAHQSIQFFDLYGDAVLKVYATAHTHLEAWQQLIDKFRRTDGAAFSVAPAVAARFAGEFDAGQAEKEWRAMTDVHQFFRLLKKHDVSRQQLFHAVSNDLAQLVGNQSLSYLLETVQQQGNEIMIFVSNRGCTQIFTGKIARLVPKDNWLNIFNPAFTLHVQEHHIAESWITRKPTAEGIVTSLELFAADGTQIAQLYGQRSEGQPEQSTWRSQLACLTADGIAV</sequence>
<feature type="domain" description="Haemin-degrading HemS/ChuX" evidence="1">
    <location>
        <begin position="28"/>
        <end position="156"/>
    </location>
</feature>
<feature type="domain" description="Haemin-degrading HemS/ChuX" evidence="1">
    <location>
        <begin position="205"/>
        <end position="335"/>
    </location>
</feature>
<dbReference type="EMBL" id="FR719190">
    <property type="protein sequence ID" value="CBX80536.1"/>
    <property type="molecule type" value="Genomic_DNA"/>
</dbReference>
<organism evidence="2">
    <name type="scientific">Erwinia amylovora ATCC BAA-2158</name>
    <dbReference type="NCBI Taxonomy" id="889211"/>
    <lineage>
        <taxon>Bacteria</taxon>
        <taxon>Pseudomonadati</taxon>
        <taxon>Pseudomonadota</taxon>
        <taxon>Gammaproteobacteria</taxon>
        <taxon>Enterobacterales</taxon>
        <taxon>Erwiniaceae</taxon>
        <taxon>Erwinia</taxon>
    </lineage>
</organism>
<dbReference type="Gene3D" id="3.40.1570.10">
    <property type="entry name" value="HemS/ChuS/ChuX like domains"/>
    <property type="match status" value="2"/>
</dbReference>
<dbReference type="Pfam" id="PF05171">
    <property type="entry name" value="HemS"/>
    <property type="match status" value="2"/>
</dbReference>
<gene>
    <name evidence="2" type="primary">hmuS</name>
    <name evidence="2" type="ORF">EAIL5_1716</name>
</gene>